<accession>A0ACB7TKS3</accession>
<dbReference type="EMBL" id="CM023481">
    <property type="protein sequence ID" value="KAH6948167.1"/>
    <property type="molecule type" value="Genomic_DNA"/>
</dbReference>
<proteinExistence type="predicted"/>
<sequence length="67" mass="7572">MENLKIKISVARILGFWVQSNGGTNYTTDLLISDTKQVPRMIQRITFHKVGMKENDTVTFSAGARNE</sequence>
<dbReference type="Proteomes" id="UP000821845">
    <property type="component" value="Chromosome 1"/>
</dbReference>
<name>A0ACB7TKS3_HYAAI</name>
<evidence type="ECO:0000313" key="1">
    <source>
        <dbReference type="EMBL" id="KAH6948167.1"/>
    </source>
</evidence>
<gene>
    <name evidence="1" type="ORF">HPB50_023117</name>
</gene>
<protein>
    <submittedName>
        <fullName evidence="1">Uncharacterized protein</fullName>
    </submittedName>
</protein>
<reference evidence="1" key="1">
    <citation type="submission" date="2020-05" db="EMBL/GenBank/DDBJ databases">
        <title>Large-scale comparative analyses of tick genomes elucidate their genetic diversity and vector capacities.</title>
        <authorList>
            <person name="Jia N."/>
            <person name="Wang J."/>
            <person name="Shi W."/>
            <person name="Du L."/>
            <person name="Sun Y."/>
            <person name="Zhan W."/>
            <person name="Jiang J."/>
            <person name="Wang Q."/>
            <person name="Zhang B."/>
            <person name="Ji P."/>
            <person name="Sakyi L.B."/>
            <person name="Cui X."/>
            <person name="Yuan T."/>
            <person name="Jiang B."/>
            <person name="Yang W."/>
            <person name="Lam T.T.-Y."/>
            <person name="Chang Q."/>
            <person name="Ding S."/>
            <person name="Wang X."/>
            <person name="Zhu J."/>
            <person name="Ruan X."/>
            <person name="Zhao L."/>
            <person name="Wei J."/>
            <person name="Que T."/>
            <person name="Du C."/>
            <person name="Cheng J."/>
            <person name="Dai P."/>
            <person name="Han X."/>
            <person name="Huang E."/>
            <person name="Gao Y."/>
            <person name="Liu J."/>
            <person name="Shao H."/>
            <person name="Ye R."/>
            <person name="Li L."/>
            <person name="Wei W."/>
            <person name="Wang X."/>
            <person name="Wang C."/>
            <person name="Yang T."/>
            <person name="Huo Q."/>
            <person name="Li W."/>
            <person name="Guo W."/>
            <person name="Chen H."/>
            <person name="Zhou L."/>
            <person name="Ni X."/>
            <person name="Tian J."/>
            <person name="Zhou Y."/>
            <person name="Sheng Y."/>
            <person name="Liu T."/>
            <person name="Pan Y."/>
            <person name="Xia L."/>
            <person name="Li J."/>
            <person name="Zhao F."/>
            <person name="Cao W."/>
        </authorList>
    </citation>
    <scope>NUCLEOTIDE SEQUENCE</scope>
    <source>
        <strain evidence="1">Hyas-2018</strain>
    </source>
</reference>
<evidence type="ECO:0000313" key="2">
    <source>
        <dbReference type="Proteomes" id="UP000821845"/>
    </source>
</evidence>
<organism evidence="1 2">
    <name type="scientific">Hyalomma asiaticum</name>
    <name type="common">Tick</name>
    <dbReference type="NCBI Taxonomy" id="266040"/>
    <lineage>
        <taxon>Eukaryota</taxon>
        <taxon>Metazoa</taxon>
        <taxon>Ecdysozoa</taxon>
        <taxon>Arthropoda</taxon>
        <taxon>Chelicerata</taxon>
        <taxon>Arachnida</taxon>
        <taxon>Acari</taxon>
        <taxon>Parasitiformes</taxon>
        <taxon>Ixodida</taxon>
        <taxon>Ixodoidea</taxon>
        <taxon>Ixodidae</taxon>
        <taxon>Hyalomminae</taxon>
        <taxon>Hyalomma</taxon>
    </lineage>
</organism>
<keyword evidence="2" id="KW-1185">Reference proteome</keyword>
<comment type="caution">
    <text evidence="1">The sequence shown here is derived from an EMBL/GenBank/DDBJ whole genome shotgun (WGS) entry which is preliminary data.</text>
</comment>